<name>A0A445MS77_9BACT</name>
<dbReference type="EMBL" id="OJIN01000037">
    <property type="protein sequence ID" value="SPD72374.1"/>
    <property type="molecule type" value="Genomic_DNA"/>
</dbReference>
<evidence type="ECO:0000256" key="1">
    <source>
        <dbReference type="SAM" id="MobiDB-lite"/>
    </source>
</evidence>
<protein>
    <submittedName>
        <fullName evidence="2">Uncharacterized protein</fullName>
    </submittedName>
</protein>
<organism evidence="2">
    <name type="scientific">uncultured Desulfobacterium sp</name>
    <dbReference type="NCBI Taxonomy" id="201089"/>
    <lineage>
        <taxon>Bacteria</taxon>
        <taxon>Pseudomonadati</taxon>
        <taxon>Thermodesulfobacteriota</taxon>
        <taxon>Desulfobacteria</taxon>
        <taxon>Desulfobacterales</taxon>
        <taxon>Desulfobacteriaceae</taxon>
        <taxon>Desulfobacterium</taxon>
        <taxon>environmental samples</taxon>
    </lineage>
</organism>
<reference evidence="2" key="1">
    <citation type="submission" date="2018-01" db="EMBL/GenBank/DDBJ databases">
        <authorList>
            <person name="Regsiter A."/>
            <person name="William W."/>
        </authorList>
    </citation>
    <scope>NUCLEOTIDE SEQUENCE</scope>
    <source>
        <strain evidence="2">TRIP AH-1</strain>
    </source>
</reference>
<dbReference type="AlphaFoldDB" id="A0A445MS77"/>
<evidence type="ECO:0000313" key="2">
    <source>
        <dbReference type="EMBL" id="SPD72374.1"/>
    </source>
</evidence>
<accession>A0A445MS77</accession>
<gene>
    <name evidence="2" type="ORF">PITCH_A1310003</name>
</gene>
<feature type="region of interest" description="Disordered" evidence="1">
    <location>
        <begin position="1"/>
        <end position="20"/>
    </location>
</feature>
<sequence length="54" mass="6231">MTWVTLEKESHHVQHSDITKNDDLGFPEKVMLHKSPRKIWGKSSVPVDFGCKEP</sequence>
<proteinExistence type="predicted"/>